<evidence type="ECO:0000256" key="1">
    <source>
        <dbReference type="ARBA" id="ARBA00004240"/>
    </source>
</evidence>
<gene>
    <name evidence="8" type="ORF">CANVERA_P0752</name>
</gene>
<dbReference type="GO" id="GO:1990070">
    <property type="term" value="C:TRAPPI protein complex"/>
    <property type="evidence" value="ECO:0007669"/>
    <property type="project" value="TreeGrafter"/>
</dbReference>
<dbReference type="GO" id="GO:1990071">
    <property type="term" value="C:TRAPPII protein complex"/>
    <property type="evidence" value="ECO:0007669"/>
    <property type="project" value="TreeGrafter"/>
</dbReference>
<dbReference type="PIRSF" id="PIRSF017479">
    <property type="entry name" value="TRAPP_I_complex_Trs31"/>
    <property type="match status" value="1"/>
</dbReference>
<reference evidence="8" key="1">
    <citation type="submission" date="2022-12" db="EMBL/GenBank/DDBJ databases">
        <authorList>
            <person name="Brejova B."/>
        </authorList>
    </citation>
    <scope>NUCLEOTIDE SEQUENCE</scope>
</reference>
<dbReference type="InterPro" id="IPR016696">
    <property type="entry name" value="TRAPP-I_su5"/>
</dbReference>
<evidence type="ECO:0000313" key="9">
    <source>
        <dbReference type="Proteomes" id="UP001152885"/>
    </source>
</evidence>
<dbReference type="GO" id="GO:0006888">
    <property type="term" value="P:endoplasmic reticulum to Golgi vesicle-mediated transport"/>
    <property type="evidence" value="ECO:0007669"/>
    <property type="project" value="TreeGrafter"/>
</dbReference>
<dbReference type="GO" id="GO:1990072">
    <property type="term" value="C:TRAPPIII protein complex"/>
    <property type="evidence" value="ECO:0007669"/>
    <property type="project" value="TreeGrafter"/>
</dbReference>
<comment type="subunit">
    <text evidence="7">Part of the multisubunit TRAPP (transport protein particle) complex.</text>
</comment>
<evidence type="ECO:0000256" key="5">
    <source>
        <dbReference type="ARBA" id="ARBA00022892"/>
    </source>
</evidence>
<dbReference type="InterPro" id="IPR007194">
    <property type="entry name" value="TRAPP_component"/>
</dbReference>
<organism evidence="8 9">
    <name type="scientific">Candida verbasci</name>
    <dbReference type="NCBI Taxonomy" id="1227364"/>
    <lineage>
        <taxon>Eukaryota</taxon>
        <taxon>Fungi</taxon>
        <taxon>Dikarya</taxon>
        <taxon>Ascomycota</taxon>
        <taxon>Saccharomycotina</taxon>
        <taxon>Pichiomycetes</taxon>
        <taxon>Debaryomycetaceae</taxon>
        <taxon>Candida/Lodderomyces clade</taxon>
        <taxon>Candida</taxon>
    </lineage>
</organism>
<evidence type="ECO:0000256" key="6">
    <source>
        <dbReference type="ARBA" id="ARBA00023034"/>
    </source>
</evidence>
<dbReference type="FunFam" id="3.30.1380.20:FF:000002">
    <property type="entry name" value="Trafficking protein particle complex subunit"/>
    <property type="match status" value="1"/>
</dbReference>
<keyword evidence="9" id="KW-1185">Reference proteome</keyword>
<dbReference type="SUPFAM" id="SSF111126">
    <property type="entry name" value="Ligand-binding domain in the NO signalling and Golgi transport"/>
    <property type="match status" value="1"/>
</dbReference>
<dbReference type="GO" id="GO:0005783">
    <property type="term" value="C:endoplasmic reticulum"/>
    <property type="evidence" value="ECO:0007669"/>
    <property type="project" value="UniProtKB-SubCell"/>
</dbReference>
<comment type="caution">
    <text evidence="8">The sequence shown here is derived from an EMBL/GenBank/DDBJ whole genome shotgun (WGS) entry which is preliminary data.</text>
</comment>
<dbReference type="OrthoDB" id="10254842at2759"/>
<evidence type="ECO:0000256" key="7">
    <source>
        <dbReference type="PIRNR" id="PIRNR017479"/>
    </source>
</evidence>
<dbReference type="CDD" id="cd14943">
    <property type="entry name" value="TRAPPC5_Trs31"/>
    <property type="match status" value="1"/>
</dbReference>
<evidence type="ECO:0000256" key="4">
    <source>
        <dbReference type="ARBA" id="ARBA00022824"/>
    </source>
</evidence>
<evidence type="ECO:0000313" key="8">
    <source>
        <dbReference type="EMBL" id="CAI5756235.1"/>
    </source>
</evidence>
<accession>A0A9W4TV54</accession>
<comment type="similarity">
    <text evidence="2 7">Belongs to the TRAPP small subunits family. BET3 subfamily.</text>
</comment>
<keyword evidence="3 7" id="KW-0813">Transport</keyword>
<dbReference type="InterPro" id="IPR024096">
    <property type="entry name" value="NO_sig/Golgi_transp_ligand-bd"/>
</dbReference>
<protein>
    <recommendedName>
        <fullName evidence="7">Trafficking protein particle complex subunit</fullName>
    </recommendedName>
</protein>
<comment type="subcellular location">
    <subcellularLocation>
        <location evidence="1">Endoplasmic reticulum</location>
    </subcellularLocation>
    <subcellularLocation>
        <location evidence="7">Golgi apparatus</location>
        <location evidence="7">cis-Golgi network</location>
    </subcellularLocation>
</comment>
<dbReference type="PANTHER" id="PTHR20902">
    <property type="entry name" value="41-2 PROTEIN ANTIGEN-RELATED"/>
    <property type="match status" value="1"/>
</dbReference>
<evidence type="ECO:0000256" key="3">
    <source>
        <dbReference type="ARBA" id="ARBA00022448"/>
    </source>
</evidence>
<name>A0A9W4TV54_9ASCO</name>
<dbReference type="Proteomes" id="UP001152885">
    <property type="component" value="Unassembled WGS sequence"/>
</dbReference>
<proteinExistence type="inferred from homology"/>
<dbReference type="Gene3D" id="3.30.1380.20">
    <property type="entry name" value="Trafficking protein particle complex subunit 3"/>
    <property type="match status" value="1"/>
</dbReference>
<dbReference type="AlphaFoldDB" id="A0A9W4TV54"/>
<dbReference type="EMBL" id="CANTUO010000001">
    <property type="protein sequence ID" value="CAI5756235.1"/>
    <property type="molecule type" value="Genomic_DNA"/>
</dbReference>
<keyword evidence="4 7" id="KW-0256">Endoplasmic reticulum</keyword>
<evidence type="ECO:0000256" key="2">
    <source>
        <dbReference type="ARBA" id="ARBA00006218"/>
    </source>
</evidence>
<comment type="function">
    <text evidence="7">Plays a key role in the late stages of endoplasmic reticulum to Golgi traffic.</text>
</comment>
<keyword evidence="6 7" id="KW-0333">Golgi apparatus</keyword>
<dbReference type="PANTHER" id="PTHR20902:SF0">
    <property type="entry name" value="TRAFFICKING PROTEIN PARTICLE COMPLEX SUBUNIT 5"/>
    <property type="match status" value="1"/>
</dbReference>
<sequence length="252" mass="28653">MSDDSIIIPSTTTNSLSKLTINDYSKTGFGYNPSIGTQSNSINNIETSNLLISKKQIILSTSTIPIYEKLHLISKKSPIEEITLSSLLYLFSEIIQWQFKNSKNINDLEARLNGLGYKLGIKLIEMIKLKDGYKLLKRDTKILEILQFIHGPFWKFIFGKQADELEMSQNNNDEYMIIDNLPILNKYISIPKDYGDLNCCAFVAGIIEGSLDVSGFNCNVTAHTSTTDQHPLRTVYLIKFHSNVLYRENIRN</sequence>
<dbReference type="Pfam" id="PF04051">
    <property type="entry name" value="TRAPP"/>
    <property type="match status" value="1"/>
</dbReference>
<keyword evidence="5 7" id="KW-0931">ER-Golgi transport</keyword>